<dbReference type="InterPro" id="IPR036691">
    <property type="entry name" value="Endo/exonu/phosph_ase_sf"/>
</dbReference>
<dbReference type="PROSITE" id="PS51841">
    <property type="entry name" value="LTD"/>
    <property type="match status" value="1"/>
</dbReference>
<dbReference type="InterPro" id="IPR005135">
    <property type="entry name" value="Endo/exonuclease/phosphatase"/>
</dbReference>
<dbReference type="SUPFAM" id="SSF56219">
    <property type="entry name" value="DNase I-like"/>
    <property type="match status" value="1"/>
</dbReference>
<protein>
    <submittedName>
        <fullName evidence="1">ExeM/NucH family extracellular endonuclease</fullName>
    </submittedName>
</protein>
<keyword evidence="2" id="KW-1185">Reference proteome</keyword>
<dbReference type="SUPFAM" id="SSF63446">
    <property type="entry name" value="Type I dockerin domain"/>
    <property type="match status" value="1"/>
</dbReference>
<dbReference type="InterPro" id="IPR036439">
    <property type="entry name" value="Dockerin_dom_sf"/>
</dbReference>
<dbReference type="PANTHER" id="PTHR42834">
    <property type="entry name" value="ENDONUCLEASE/EXONUCLEASE/PHOSPHATASE FAMILY PROTEIN (AFU_ORTHOLOGUE AFUA_3G09210)"/>
    <property type="match status" value="1"/>
</dbReference>
<dbReference type="PANTHER" id="PTHR42834:SF1">
    <property type="entry name" value="ENDONUCLEASE_EXONUCLEASE_PHOSPHATASE FAMILY PROTEIN (AFU_ORTHOLOGUE AFUA_3G09210)"/>
    <property type="match status" value="1"/>
</dbReference>
<name>A0ABV2BTF7_9GAMM</name>
<dbReference type="Pfam" id="PF00932">
    <property type="entry name" value="LTD"/>
    <property type="match status" value="1"/>
</dbReference>
<dbReference type="PROSITE" id="PS00018">
    <property type="entry name" value="EF_HAND_1"/>
    <property type="match status" value="1"/>
</dbReference>
<reference evidence="1 2" key="1">
    <citation type="submission" date="2024-06" db="EMBL/GenBank/DDBJ databases">
        <authorList>
            <person name="Li F."/>
        </authorList>
    </citation>
    <scope>NUCLEOTIDE SEQUENCE [LARGE SCALE GENOMIC DNA]</scope>
    <source>
        <strain evidence="1 2">GXAS 311</strain>
    </source>
</reference>
<keyword evidence="1" id="KW-0540">Nuclease</keyword>
<sequence length="837" mass="90892">MKFSLITSLVLGALGSTTLTAAPQDLFISEYIEGSSNNKALEIANLSGSSIDLSHYQIRMYFNGKTTAGLSINLSGTLPSGEVYVLAHASANSSILAVADQTQGSGWFNGDDAVVLTRGNAVIDSIGQIGVDPGSQWGSGLTSTQNNTLRRSLNISAADTDPSDTYSPEAQWIGYDTDNSDNLGMLEEDDTGSNPSESQCGDDATYIHQIQGAGEVTPMSGEEVTIEGIVVGDFNGSNALNGFFIQEEASDYDNDELTSEGMFVYYPNGEVTVQDGDQVRITGRVGEYRDMTQLSNVTNLKVCATNLSATPLSILLPFTQRENNEAIEGMKVIFEQTLTVSENYNLGRYGELILSNGRLYNPTNVVAPGEAAVAMQNANNLNQIILDDASTRQNPWVIPYPQPELTAFNTVRGGDTVFGLTGIMHQAFGAYRIQATQQPDFIPTNSRTTQPALNDLLINESSIKVASFNVLNYFNGDGQGGGFPTPRGANNLEEFNRQSAKIIAAIAEMNADIIGLMELENDGFDSDSAIANLVNGINQLTGKNYQFVQPTENLVGNDAITVGIIYDNNTVTESGRAVSLATGAFADRNRQPIAQTFRSNLSNGELTVVVNHFKSKGSCPSDATDPNADQQDGQGCWNPLRTQAAVELNHWLESNPTKATFTVDKLIIGDLNAYTKEDPVTTLEAQGYTNLLTQFVGDSHYSYVFYGQAGALDHALANAELTAQVADVVEWHINADEPRVLDYNLEYKSTAQQTSLYNADPYRASDHDPVIVAINLQPEVDVNFDKKVNVKDIVAVAKNLHKPINAATQRFDLNQDNKIDFRDLRQVIRAVFNYRFK</sequence>
<dbReference type="Pfam" id="PF00404">
    <property type="entry name" value="Dockerin_1"/>
    <property type="match status" value="1"/>
</dbReference>
<keyword evidence="1" id="KW-0378">Hydrolase</keyword>
<dbReference type="InterPro" id="IPR047971">
    <property type="entry name" value="ExeM-like"/>
</dbReference>
<dbReference type="InterPro" id="IPR001322">
    <property type="entry name" value="Lamin_tail_dom"/>
</dbReference>
<dbReference type="Proteomes" id="UP001548189">
    <property type="component" value="Unassembled WGS sequence"/>
</dbReference>
<dbReference type="CDD" id="cd04486">
    <property type="entry name" value="YhcR_OBF_like"/>
    <property type="match status" value="1"/>
</dbReference>
<organism evidence="1 2">
    <name type="scientific">Aliikangiella maris</name>
    <dbReference type="NCBI Taxonomy" id="3162458"/>
    <lineage>
        <taxon>Bacteria</taxon>
        <taxon>Pseudomonadati</taxon>
        <taxon>Pseudomonadota</taxon>
        <taxon>Gammaproteobacteria</taxon>
        <taxon>Oceanospirillales</taxon>
        <taxon>Pleioneaceae</taxon>
        <taxon>Aliikangiella</taxon>
    </lineage>
</organism>
<dbReference type="InterPro" id="IPR002105">
    <property type="entry name" value="Dockerin_1_rpt"/>
</dbReference>
<dbReference type="CDD" id="cd10283">
    <property type="entry name" value="MnuA_DNase1-like"/>
    <property type="match status" value="1"/>
</dbReference>
<dbReference type="Gene3D" id="1.10.1330.10">
    <property type="entry name" value="Dockerin domain"/>
    <property type="match status" value="1"/>
</dbReference>
<evidence type="ECO:0000313" key="2">
    <source>
        <dbReference type="Proteomes" id="UP001548189"/>
    </source>
</evidence>
<comment type="caution">
    <text evidence="1">The sequence shown here is derived from an EMBL/GenBank/DDBJ whole genome shotgun (WGS) entry which is preliminary data.</text>
</comment>
<dbReference type="Pfam" id="PF03372">
    <property type="entry name" value="Exo_endo_phos"/>
    <property type="match status" value="1"/>
</dbReference>
<dbReference type="InterPro" id="IPR018247">
    <property type="entry name" value="EF_Hand_1_Ca_BS"/>
</dbReference>
<dbReference type="NCBIfam" id="NF033681">
    <property type="entry name" value="ExeM_NucH_DNase"/>
    <property type="match status" value="1"/>
</dbReference>
<proteinExistence type="predicted"/>
<keyword evidence="1" id="KW-0255">Endonuclease</keyword>
<evidence type="ECO:0000313" key="1">
    <source>
        <dbReference type="EMBL" id="MET1255222.1"/>
    </source>
</evidence>
<dbReference type="Gene3D" id="3.60.10.10">
    <property type="entry name" value="Endonuclease/exonuclease/phosphatase"/>
    <property type="match status" value="1"/>
</dbReference>
<dbReference type="GO" id="GO:0004519">
    <property type="term" value="F:endonuclease activity"/>
    <property type="evidence" value="ECO:0007669"/>
    <property type="project" value="UniProtKB-KW"/>
</dbReference>
<gene>
    <name evidence="1" type="ORF">ABVT43_08800</name>
</gene>
<accession>A0ABV2BTF7</accession>
<dbReference type="EMBL" id="JBEVCJ010000008">
    <property type="protein sequence ID" value="MET1255222.1"/>
    <property type="molecule type" value="Genomic_DNA"/>
</dbReference>